<keyword evidence="1" id="KW-0032">Aminotransferase</keyword>
<dbReference type="GO" id="GO:0016829">
    <property type="term" value="F:lyase activity"/>
    <property type="evidence" value="ECO:0007669"/>
    <property type="project" value="UniProtKB-KW"/>
</dbReference>
<accession>A0A380TY00</accession>
<evidence type="ECO:0000313" key="2">
    <source>
        <dbReference type="Proteomes" id="UP000254253"/>
    </source>
</evidence>
<evidence type="ECO:0000313" key="1">
    <source>
        <dbReference type="EMBL" id="SUT93523.1"/>
    </source>
</evidence>
<dbReference type="InterPro" id="IPR001544">
    <property type="entry name" value="Aminotrans_IV"/>
</dbReference>
<dbReference type="Gene3D" id="3.20.10.10">
    <property type="entry name" value="D-amino Acid Aminotransferase, subunit A, domain 2"/>
    <property type="match status" value="1"/>
</dbReference>
<dbReference type="Gene3D" id="3.30.470.10">
    <property type="match status" value="1"/>
</dbReference>
<gene>
    <name evidence="1" type="ORF">NCTC4191_01257</name>
</gene>
<dbReference type="InterPro" id="IPR043131">
    <property type="entry name" value="BCAT-like_N"/>
</dbReference>
<dbReference type="GO" id="GO:0008483">
    <property type="term" value="F:transaminase activity"/>
    <property type="evidence" value="ECO:0007669"/>
    <property type="project" value="UniProtKB-KW"/>
</dbReference>
<dbReference type="InterPro" id="IPR043132">
    <property type="entry name" value="BCAT-like_C"/>
</dbReference>
<dbReference type="Pfam" id="PF01063">
    <property type="entry name" value="Aminotran_4"/>
    <property type="match status" value="1"/>
</dbReference>
<name>A0A380TY00_ACTLI</name>
<dbReference type="EMBL" id="UFRN01000002">
    <property type="protein sequence ID" value="SUT93523.1"/>
    <property type="molecule type" value="Genomic_DNA"/>
</dbReference>
<dbReference type="RefSeq" id="WP_115587249.1">
    <property type="nucleotide sequence ID" value="NZ_UFRM01000001.1"/>
</dbReference>
<keyword evidence="2" id="KW-1185">Reference proteome</keyword>
<sequence>MCRFPLFETIAIIDGEPKNLAYHQQRFESAIKQYFNEQPQWQLAEVICVPDEFQQGSVRCRIDYNASEFQQQFSLYSPRKINSFQCVYTEDLDYRFKYSDRKRLDSLKTLQADEVIIINNGKVSDCTIGNLLFLKQGQWFSSQDYLLKGTQLTKLVETGVVDLVQITAQDLLQYEQIMMVNALNPFDLQRALPISAINFAG</sequence>
<reference evidence="1 2" key="1">
    <citation type="submission" date="2018-06" db="EMBL/GenBank/DDBJ databases">
        <authorList>
            <consortium name="Pathogen Informatics"/>
            <person name="Doyle S."/>
        </authorList>
    </citation>
    <scope>NUCLEOTIDE SEQUENCE [LARGE SCALE GENOMIC DNA]</scope>
    <source>
        <strain evidence="1 2">NCTC4191</strain>
    </source>
</reference>
<dbReference type="Proteomes" id="UP000254253">
    <property type="component" value="Unassembled WGS sequence"/>
</dbReference>
<protein>
    <submittedName>
        <fullName evidence="1">Branched-chain amino acid aminotransferase/4-amino-4-deoxychorismate lyase</fullName>
    </submittedName>
</protein>
<dbReference type="InterPro" id="IPR036038">
    <property type="entry name" value="Aminotransferase-like"/>
</dbReference>
<dbReference type="AlphaFoldDB" id="A0A380TY00"/>
<dbReference type="SUPFAM" id="SSF56752">
    <property type="entry name" value="D-aminoacid aminotransferase-like PLP-dependent enzymes"/>
    <property type="match status" value="1"/>
</dbReference>
<proteinExistence type="predicted"/>
<organism evidence="1 2">
    <name type="scientific">Actinobacillus lignieresii</name>
    <dbReference type="NCBI Taxonomy" id="720"/>
    <lineage>
        <taxon>Bacteria</taxon>
        <taxon>Pseudomonadati</taxon>
        <taxon>Pseudomonadota</taxon>
        <taxon>Gammaproteobacteria</taxon>
        <taxon>Pasteurellales</taxon>
        <taxon>Pasteurellaceae</taxon>
        <taxon>Actinobacillus</taxon>
    </lineage>
</organism>
<keyword evidence="1" id="KW-0456">Lyase</keyword>
<keyword evidence="1" id="KW-0808">Transferase</keyword>